<evidence type="ECO:0000313" key="4">
    <source>
        <dbReference type="Proteomes" id="UP000004318"/>
    </source>
</evidence>
<feature type="region of interest" description="Disordered" evidence="1">
    <location>
        <begin position="1346"/>
        <end position="1422"/>
    </location>
</feature>
<organism evidence="3 4">
    <name type="scientific">Pseudooceanicola batsensis (strain ATCC BAA-863 / DSM 15984 / KCTC 12145 / HTCC2597)</name>
    <name type="common">Oceanicola batsensis</name>
    <dbReference type="NCBI Taxonomy" id="252305"/>
    <lineage>
        <taxon>Bacteria</taxon>
        <taxon>Pseudomonadati</taxon>
        <taxon>Pseudomonadota</taxon>
        <taxon>Alphaproteobacteria</taxon>
        <taxon>Rhodobacterales</taxon>
        <taxon>Paracoccaceae</taxon>
        <taxon>Pseudooceanicola</taxon>
    </lineage>
</organism>
<accession>A3TYC1</accession>
<gene>
    <name evidence="3" type="ORF">OB2597_13463</name>
</gene>
<evidence type="ECO:0000259" key="2">
    <source>
        <dbReference type="Pfam" id="PF05943"/>
    </source>
</evidence>
<name>A3TYC1_PSEBH</name>
<dbReference type="STRING" id="252305.OB2597_13463"/>
<feature type="compositionally biased region" description="Basic and acidic residues" evidence="1">
    <location>
        <begin position="542"/>
        <end position="554"/>
    </location>
</feature>
<feature type="compositionally biased region" description="Acidic residues" evidence="1">
    <location>
        <begin position="603"/>
        <end position="612"/>
    </location>
</feature>
<dbReference type="NCBIfam" id="TIGR03358">
    <property type="entry name" value="VI_chp_5"/>
    <property type="match status" value="1"/>
</dbReference>
<feature type="compositionally biased region" description="Low complexity" evidence="1">
    <location>
        <begin position="736"/>
        <end position="747"/>
    </location>
</feature>
<keyword evidence="4" id="KW-1185">Reference proteome</keyword>
<evidence type="ECO:0000313" key="3">
    <source>
        <dbReference type="EMBL" id="EAQ03155.1"/>
    </source>
</evidence>
<dbReference type="PANTHER" id="PTHR35850:SF1">
    <property type="entry name" value="TYPE VI SECRETION SYSTEM SHEATH PROTEIN TSSB1"/>
    <property type="match status" value="1"/>
</dbReference>
<feature type="compositionally biased region" description="Basic and acidic residues" evidence="1">
    <location>
        <begin position="276"/>
        <end position="288"/>
    </location>
</feature>
<feature type="region of interest" description="Disordered" evidence="1">
    <location>
        <begin position="374"/>
        <end position="811"/>
    </location>
</feature>
<dbReference type="eggNOG" id="COG3516">
    <property type="taxonomic scope" value="Bacteria"/>
</dbReference>
<dbReference type="InterPro" id="IPR008312">
    <property type="entry name" value="T6SS_TssB1"/>
</dbReference>
<dbReference type="Pfam" id="PF05591">
    <property type="entry name" value="T6SS_VipA"/>
    <property type="match status" value="2"/>
</dbReference>
<dbReference type="RefSeq" id="WP_009806909.1">
    <property type="nucleotide sequence ID" value="NZ_CH724131.1"/>
</dbReference>
<feature type="compositionally biased region" description="Acidic residues" evidence="1">
    <location>
        <begin position="1407"/>
        <end position="1422"/>
    </location>
</feature>
<dbReference type="OrthoDB" id="9789942at2"/>
<evidence type="ECO:0000256" key="1">
    <source>
        <dbReference type="SAM" id="MobiDB-lite"/>
    </source>
</evidence>
<dbReference type="InterPro" id="IPR044031">
    <property type="entry name" value="TssC1_N"/>
</dbReference>
<reference evidence="3 4" key="1">
    <citation type="journal article" date="2010" name="J. Bacteriol.">
        <title>Genome sequences of Oceanicola granulosus HTCC2516(T) and Oceanicola batsensis HTCC2597(TDelta).</title>
        <authorList>
            <person name="Thrash J.C."/>
            <person name="Cho J.C."/>
            <person name="Vergin K.L."/>
            <person name="Giovannoni S.J."/>
        </authorList>
    </citation>
    <scope>NUCLEOTIDE SEQUENCE [LARGE SCALE GENOMIC DNA]</scope>
    <source>
        <strain evidence="4">ATCC BAA-863 / DSM 15984 / KCTC 12145 / HTCC2597</strain>
    </source>
</reference>
<feature type="compositionally biased region" description="Basic and acidic residues" evidence="1">
    <location>
        <begin position="669"/>
        <end position="685"/>
    </location>
</feature>
<feature type="compositionally biased region" description="Basic and acidic residues" evidence="1">
    <location>
        <begin position="390"/>
        <end position="402"/>
    </location>
</feature>
<feature type="compositionally biased region" description="Low complexity" evidence="1">
    <location>
        <begin position="715"/>
        <end position="728"/>
    </location>
</feature>
<feature type="compositionally biased region" description="Low complexity" evidence="1">
    <location>
        <begin position="1384"/>
        <end position="1405"/>
    </location>
</feature>
<protein>
    <submittedName>
        <fullName evidence="3">Putative cytoplasmic protein</fullName>
    </submittedName>
</protein>
<proteinExistence type="predicted"/>
<dbReference type="PANTHER" id="PTHR35850">
    <property type="entry name" value="CYTOPLASMIC PROTEIN-RELATED"/>
    <property type="match status" value="1"/>
</dbReference>
<dbReference type="Pfam" id="PF05943">
    <property type="entry name" value="VipB"/>
    <property type="match status" value="1"/>
</dbReference>
<dbReference type="Proteomes" id="UP000004318">
    <property type="component" value="Unassembled WGS sequence"/>
</dbReference>
<feature type="region of interest" description="Disordered" evidence="1">
    <location>
        <begin position="276"/>
        <end position="304"/>
    </location>
</feature>
<feature type="compositionally biased region" description="Low complexity" evidence="1">
    <location>
        <begin position="789"/>
        <end position="800"/>
    </location>
</feature>
<feature type="compositionally biased region" description="Basic and acidic residues" evidence="1">
    <location>
        <begin position="466"/>
        <end position="478"/>
    </location>
</feature>
<comment type="caution">
    <text evidence="3">The sequence shown here is derived from an EMBL/GenBank/DDBJ whole genome shotgun (WGS) entry which is preliminary data.</text>
</comment>
<feature type="compositionally biased region" description="Acidic residues" evidence="1">
    <location>
        <begin position="764"/>
        <end position="773"/>
    </location>
</feature>
<dbReference type="eggNOG" id="COG3517">
    <property type="taxonomic scope" value="Bacteria"/>
</dbReference>
<sequence>MSDSQKFISRNRAPRVQIEYDVELYGAEKKVQLPFVMGVMSDLSGKSEQPPVADRKFLEIDVDTFDERMKAIAPRASFTVPNTLTGEGSLPVDLTFEKMTDFSPEAIARKVDALAPLLEARRQLGDLMAYMDGKSGAETLIETLLTSPDLLKALASGTTETADMAAALDSLRAALPDQQETADTTDATLSALAAAQPQAAPQEPAVEDILGAIGPADTPEEEDGHAAALDALRAAPVTQDEPEDAGADILADLSRAAPDTAETEDASDRVLAAMERREAAPEADRTEEILAGLDAPQSSPEDDRTDDILAELDAPLEETPEADRAADVLASLDAPPEEEVADDTAGILAGLEPAPESTPEDTGDDVLAALERVETAEAEETPDDVLASLERVEETPEADRTADVLASLDAPPEEEGAEDTAGILAGLEPAPESAPEDTGDDVLAALERVEAAEAEETPDDVLASLERVEESPEADRTADVLASLDASPEEEGAEDTAGILAGLEPAPESAPEDTGDDVLAALERVEAAEAEETPDDVLTSLERVEETPEADRTADVLASLDAPAEAEQAGRDLADILGGLDGPDPADTADTTSQVLAGLDAAPEPEPEESDLDALLSGLEETAAENASGADPDPVLAALDGQAEGTAGDPPDDDLDALLAGLDAPDPAPEPRDDATGSDEARPGGDDLDALLGDLKDPEASAEGTPDTAADPENADTTTGEPGAGEAPAAEDDLDALLADLEAGDAPGTDGAEDDLDALLGDLDAGEAEEEPAADAQDPGAGEVDELDALLASLDADSQAGTPAGDETNEAGDDLDALLADLEADDAGATADSAADELDDLLADLDGRTGETAEAAPPQSPFGRISAPRPERSDLNRSRFRMAIFGDFTGRASRGLRETGPALAARRAIPLDVDTVEEVIEGFATTLTLPIGKDGAGIEVGLKELDDLHPDELYDNIPIFDELAGLRQQLGMGSMADKAKERLKAWGEAHGTPVRLPKHSAGTSVPANLKLSDFQALIGDTGGQLSTAGPLDDLIARIVGPHIVKAPDAGTEAMLAAVDEALSSAMRLVLHHPDVQALEAQWRSLDLLARRIETDTTLEIVLYDISAEELAIDLAAQEDLAESGLYGLLTNVLDPEEGDGGFSALFGLYTFEETPPHAELLARIGQVARHVDAPFFAAVTPAYLDTAREDRHPLVAGAWDALRATPEAAYLGLASPRVLLRLPYGRKSEPCHAFDFEEFTPQEGLSGMLWANPAVVVAILLAATYTQDGKAMEPGSVMSLGDMPFHYVTDRYGDQVALPCTERNLTADPVQHTLARGFMPVVSVKGRNEVRLGSFRSLAGTPIAGSWSDAPAAGAPTPPEADLRMDISAGPADAGAPDPEEDAPATPDDAVADTATDPDLDALLASFDDEDDAAGDDDEMDPELAALLEGL</sequence>
<dbReference type="EMBL" id="AAMO01000005">
    <property type="protein sequence ID" value="EAQ03155.1"/>
    <property type="molecule type" value="Genomic_DNA"/>
</dbReference>
<dbReference type="HOGENOM" id="CLU_255430_0_0_5"/>
<feature type="domain" description="TssC1 N-terminal" evidence="2">
    <location>
        <begin position="1053"/>
        <end position="1337"/>
    </location>
</feature>
<feature type="compositionally biased region" description="Low complexity" evidence="1">
    <location>
        <begin position="575"/>
        <end position="592"/>
    </location>
</feature>
<feature type="region of interest" description="Disordered" evidence="1">
    <location>
        <begin position="850"/>
        <end position="873"/>
    </location>
</feature>